<reference evidence="1 2" key="1">
    <citation type="journal article" date="2015" name="Genome Announc.">
        <title>Expanding the biotechnology potential of lactobacilli through comparative genomics of 213 strains and associated genera.</title>
        <authorList>
            <person name="Sun Z."/>
            <person name="Harris H.M."/>
            <person name="McCann A."/>
            <person name="Guo C."/>
            <person name="Argimon S."/>
            <person name="Zhang W."/>
            <person name="Yang X."/>
            <person name="Jeffery I.B."/>
            <person name="Cooney J.C."/>
            <person name="Kagawa T.F."/>
            <person name="Liu W."/>
            <person name="Song Y."/>
            <person name="Salvetti E."/>
            <person name="Wrobel A."/>
            <person name="Rasinkangas P."/>
            <person name="Parkhill J."/>
            <person name="Rea M.C."/>
            <person name="O'Sullivan O."/>
            <person name="Ritari J."/>
            <person name="Douillard F.P."/>
            <person name="Paul Ross R."/>
            <person name="Yang R."/>
            <person name="Briner A.E."/>
            <person name="Felis G.E."/>
            <person name="de Vos W.M."/>
            <person name="Barrangou R."/>
            <person name="Klaenhammer T.R."/>
            <person name="Caufield P.W."/>
            <person name="Cui Y."/>
            <person name="Zhang H."/>
            <person name="O'Toole P.W."/>
        </authorList>
    </citation>
    <scope>NUCLEOTIDE SEQUENCE [LARGE SCALE GENOMIC DNA]</scope>
    <source>
        <strain evidence="1 2">DSM 24301</strain>
    </source>
</reference>
<gene>
    <name evidence="1" type="ORF">IV56_GL002266</name>
</gene>
<keyword evidence="2" id="KW-1185">Reference proteome</keyword>
<dbReference type="NCBIfam" id="TIGR03713">
    <property type="entry name" value="acc_sec_asp1"/>
    <property type="match status" value="1"/>
</dbReference>
<evidence type="ECO:0000313" key="1">
    <source>
        <dbReference type="EMBL" id="KRO15499.1"/>
    </source>
</evidence>
<dbReference type="AlphaFoldDB" id="A0A0R2MTC2"/>
<dbReference type="PATRIC" id="fig|1293598.4.peg.2367"/>
<dbReference type="InterPro" id="IPR022372">
    <property type="entry name" value="Accessory_SS_Asp1"/>
</dbReference>
<dbReference type="EMBL" id="JQCE01000064">
    <property type="protein sequence ID" value="KRO15499.1"/>
    <property type="molecule type" value="Genomic_DNA"/>
</dbReference>
<dbReference type="STRING" id="1293598.IV56_GL002266"/>
<dbReference type="Proteomes" id="UP000050969">
    <property type="component" value="Unassembled WGS sequence"/>
</dbReference>
<proteinExistence type="predicted"/>
<name>A0A0R2MTC2_9LACO</name>
<organism evidence="1 2">
    <name type="scientific">Lacticaseibacillus saniviri JCM 17471 = DSM 24301</name>
    <dbReference type="NCBI Taxonomy" id="1293598"/>
    <lineage>
        <taxon>Bacteria</taxon>
        <taxon>Bacillati</taxon>
        <taxon>Bacillota</taxon>
        <taxon>Bacilli</taxon>
        <taxon>Lactobacillales</taxon>
        <taxon>Lactobacillaceae</taxon>
        <taxon>Lacticaseibacillus</taxon>
    </lineage>
</organism>
<evidence type="ECO:0008006" key="3">
    <source>
        <dbReference type="Google" id="ProtNLM"/>
    </source>
</evidence>
<sequence length="515" mass="57938">MINLIPAWPQEASRAQEDATVNLVQLLATTAQPTRLIVTDYRPTLRYFLAANDLLETEWLNVFDVIQQVHHNTGLPLGVEDIVWPKDVQAIYGVNEVYLYREEQLVGTVTMAQPGFVETVEWQTEMGTRTEFYDDRGFLSASFDADEDANVTRRTWWTPQGQQAMIQDQSGYHWSLAPDDLPKDYATFEALLGAVLTPAVATEDHFVVRLTRDNHALAQFISEHWQTTLQVASQMDLPDAADAALISASHAVILPTEQMKQRLQRRLPDQDATHWRVIAPFATDLALGHSNEAENLLIYWHLNNLTAARTEAVYVKLLAALARHTDYALKINVHNQAEAETMSQRALDVITQFYGIGGDSAEFVQIQQALTKKETPFMQNVDESVLDGSGKTKVDRLSQIKHFMARVTFRVNSDFATIRRDFNEARVLLDLGDEPNLFMQIRAISAGIPQVNRTATGYVQQDGNGTVVVSDAAAPVAVRTYLDQLTRWGQSLVIDAQLIDQHAQPQLLAQWEEEL</sequence>
<evidence type="ECO:0000313" key="2">
    <source>
        <dbReference type="Proteomes" id="UP000050969"/>
    </source>
</evidence>
<protein>
    <recommendedName>
        <fullName evidence="3">Accessory Sec system protein Asp1</fullName>
    </recommendedName>
</protein>
<dbReference type="Pfam" id="PF16993">
    <property type="entry name" value="Asp1"/>
    <property type="match status" value="1"/>
</dbReference>
<dbReference type="GO" id="GO:0015031">
    <property type="term" value="P:protein transport"/>
    <property type="evidence" value="ECO:0007669"/>
    <property type="project" value="InterPro"/>
</dbReference>
<accession>A0A0R2MTC2</accession>
<comment type="caution">
    <text evidence="1">The sequence shown here is derived from an EMBL/GenBank/DDBJ whole genome shotgun (WGS) entry which is preliminary data.</text>
</comment>